<evidence type="ECO:0000256" key="4">
    <source>
        <dbReference type="ARBA" id="ARBA00022912"/>
    </source>
</evidence>
<dbReference type="EMBL" id="MXAN01000040">
    <property type="protein sequence ID" value="OPH36978.1"/>
    <property type="molecule type" value="Genomic_DNA"/>
</dbReference>
<feature type="active site" evidence="5">
    <location>
        <position position="24"/>
    </location>
</feature>
<accession>A0A1V4GX62</accession>
<dbReference type="GeneID" id="302268884"/>
<dbReference type="SUPFAM" id="SSF52788">
    <property type="entry name" value="Phosphotyrosine protein phosphatases I"/>
    <property type="match status" value="1"/>
</dbReference>
<evidence type="ECO:0000256" key="5">
    <source>
        <dbReference type="PIRSR" id="PIRSR617867-1"/>
    </source>
</evidence>
<proteinExistence type="inferred from homology"/>
<dbReference type="PRINTS" id="PR00719">
    <property type="entry name" value="LMWPTPASE"/>
</dbReference>
<dbReference type="CDD" id="cd16343">
    <property type="entry name" value="LMWPTP"/>
    <property type="match status" value="1"/>
</dbReference>
<dbReference type="AlphaFoldDB" id="A0A1V4GX62"/>
<dbReference type="RefSeq" id="WP_079364004.1">
    <property type="nucleotide sequence ID" value="NZ_MXAN01000040.1"/>
</dbReference>
<evidence type="ECO:0000313" key="7">
    <source>
        <dbReference type="EMBL" id="OPH36978.1"/>
    </source>
</evidence>
<dbReference type="InterPro" id="IPR036196">
    <property type="entry name" value="Ptyr_pPase_sf"/>
</dbReference>
<evidence type="ECO:0000256" key="2">
    <source>
        <dbReference type="ARBA" id="ARBA00013064"/>
    </source>
</evidence>
<dbReference type="Pfam" id="PF01451">
    <property type="entry name" value="LMWPc"/>
    <property type="match status" value="1"/>
</dbReference>
<keyword evidence="3" id="KW-0378">Hydrolase</keyword>
<sequence length="160" mass="18274">MYYNGYHHDYPKSVLFVCLGNICRSPSAEAVMTKLTKNQGLRIHFDSAGTGNHHVGEKPDPRAIDVGSTLDFDLTSLRARQLTTQDFYDFDVIFAMDNNNLANIKKVMPSDATAQVVLFDKFTKQEVADPYYGDVSDFRTMFGYIERVSRAWLDLWQSEK</sequence>
<feature type="domain" description="Phosphotyrosine protein phosphatase I" evidence="6">
    <location>
        <begin position="12"/>
        <end position="155"/>
    </location>
</feature>
<feature type="active site" description="Proton donor" evidence="5">
    <location>
        <position position="129"/>
    </location>
</feature>
<dbReference type="Proteomes" id="UP000191025">
    <property type="component" value="Unassembled WGS sequence"/>
</dbReference>
<dbReference type="EC" id="3.1.3.48" evidence="2"/>
<comment type="caution">
    <text evidence="7">The sequence shown here is derived from an EMBL/GenBank/DDBJ whole genome shotgun (WGS) entry which is preliminary data.</text>
</comment>
<gene>
    <name evidence="7" type="ORF">B5J94_06235</name>
</gene>
<dbReference type="Gene3D" id="3.40.50.2300">
    <property type="match status" value="1"/>
</dbReference>
<name>A0A1V4GX62_MORLA</name>
<reference evidence="8" key="1">
    <citation type="submission" date="2017-03" db="EMBL/GenBank/DDBJ databases">
        <title>Draft genome sequence of Moraxella equi CCUG 4950T type strain.</title>
        <authorList>
            <person name="Salva-Serra F."/>
            <person name="Engstrom-Jakobsson H."/>
            <person name="Thorell K."/>
            <person name="Jaen-Luchoro D."/>
            <person name="Gonzales-Siles L."/>
            <person name="Karlsson R."/>
            <person name="Yazdan S."/>
            <person name="Boulund F."/>
            <person name="Johnning A."/>
            <person name="Engstrand L."/>
            <person name="Kristiansson E."/>
            <person name="Moore E."/>
        </authorList>
    </citation>
    <scope>NUCLEOTIDE SEQUENCE [LARGE SCALE GENOMIC DNA]</scope>
    <source>
        <strain evidence="8">CCUG 4441</strain>
    </source>
</reference>
<dbReference type="PANTHER" id="PTHR11717">
    <property type="entry name" value="LOW MOLECULAR WEIGHT PROTEIN TYROSINE PHOSPHATASE"/>
    <property type="match status" value="1"/>
</dbReference>
<evidence type="ECO:0000256" key="1">
    <source>
        <dbReference type="ARBA" id="ARBA00011063"/>
    </source>
</evidence>
<protein>
    <recommendedName>
        <fullName evidence="2">protein-tyrosine-phosphatase</fullName>
        <ecNumber evidence="2">3.1.3.48</ecNumber>
    </recommendedName>
</protein>
<dbReference type="InterPro" id="IPR017867">
    <property type="entry name" value="Tyr_phospatase_low_mol_wt"/>
</dbReference>
<evidence type="ECO:0000259" key="6">
    <source>
        <dbReference type="SMART" id="SM00226"/>
    </source>
</evidence>
<dbReference type="InterPro" id="IPR023485">
    <property type="entry name" value="Ptyr_pPase"/>
</dbReference>
<feature type="active site" description="Nucleophile" evidence="5">
    <location>
        <position position="18"/>
    </location>
</feature>
<dbReference type="FunFam" id="3.40.50.2300:FF:000409">
    <property type="entry name" value="Low molecular weight phosphotyrosine protein phosphatase, putative"/>
    <property type="match status" value="1"/>
</dbReference>
<evidence type="ECO:0000256" key="3">
    <source>
        <dbReference type="ARBA" id="ARBA00022801"/>
    </source>
</evidence>
<comment type="similarity">
    <text evidence="1">Belongs to the low molecular weight phosphotyrosine protein phosphatase family.</text>
</comment>
<dbReference type="GO" id="GO:0004725">
    <property type="term" value="F:protein tyrosine phosphatase activity"/>
    <property type="evidence" value="ECO:0007669"/>
    <property type="project" value="UniProtKB-EC"/>
</dbReference>
<evidence type="ECO:0000313" key="8">
    <source>
        <dbReference type="Proteomes" id="UP000191025"/>
    </source>
</evidence>
<keyword evidence="4" id="KW-0904">Protein phosphatase</keyword>
<dbReference type="PANTHER" id="PTHR11717:SF7">
    <property type="entry name" value="LOW MOLECULAR WEIGHT PHOSPHOTYROSINE PROTEIN PHOSPHATASE"/>
    <property type="match status" value="1"/>
</dbReference>
<dbReference type="SMART" id="SM00226">
    <property type="entry name" value="LMWPc"/>
    <property type="match status" value="1"/>
</dbReference>
<organism evidence="7 8">
    <name type="scientific">Moraxella lacunata</name>
    <dbReference type="NCBI Taxonomy" id="477"/>
    <lineage>
        <taxon>Bacteria</taxon>
        <taxon>Pseudomonadati</taxon>
        <taxon>Pseudomonadota</taxon>
        <taxon>Gammaproteobacteria</taxon>
        <taxon>Moraxellales</taxon>
        <taxon>Moraxellaceae</taxon>
        <taxon>Moraxella</taxon>
    </lineage>
</organism>
<dbReference type="InterPro" id="IPR050438">
    <property type="entry name" value="LMW_PTPase"/>
</dbReference>